<dbReference type="RefSeq" id="WP_156990896.1">
    <property type="nucleotide sequence ID" value="NZ_VWXL01000075.1"/>
</dbReference>
<dbReference type="Proteomes" id="UP000469440">
    <property type="component" value="Unassembled WGS sequence"/>
</dbReference>
<proteinExistence type="predicted"/>
<keyword evidence="2" id="KW-1185">Reference proteome</keyword>
<evidence type="ECO:0000313" key="2">
    <source>
        <dbReference type="Proteomes" id="UP000469440"/>
    </source>
</evidence>
<reference evidence="1 2" key="1">
    <citation type="submission" date="2019-09" db="EMBL/GenBank/DDBJ databases">
        <title>Genome sequence of Clostridium sp. EA1.</title>
        <authorList>
            <person name="Poehlein A."/>
            <person name="Bengelsdorf F.R."/>
            <person name="Daniel R."/>
        </authorList>
    </citation>
    <scope>NUCLEOTIDE SEQUENCE [LARGE SCALE GENOMIC DNA]</scope>
    <source>
        <strain evidence="1 2">EA1</strain>
    </source>
</reference>
<sequence>MNRFFYTFGSDSGFPFQNGWVEVHAADWNEAHEKFRARFPGRHENTVNCSFFYSEEQWRRMDPEHTWHGYQCYVVIE</sequence>
<protein>
    <submittedName>
        <fullName evidence="1">Uncharacterized protein</fullName>
    </submittedName>
</protein>
<comment type="caution">
    <text evidence="1">The sequence shown here is derived from an EMBL/GenBank/DDBJ whole genome shotgun (WGS) entry which is preliminary data.</text>
</comment>
<dbReference type="AlphaFoldDB" id="A0A6N8I1C2"/>
<accession>A0A6N8I1C2</accession>
<gene>
    <name evidence="1" type="ORF">CAFE_25600</name>
</gene>
<evidence type="ECO:0000313" key="1">
    <source>
        <dbReference type="EMBL" id="MVB11832.1"/>
    </source>
</evidence>
<dbReference type="OrthoDB" id="1862864at2"/>
<dbReference type="EMBL" id="VWXL01000075">
    <property type="protein sequence ID" value="MVB11832.1"/>
    <property type="molecule type" value="Genomic_DNA"/>
</dbReference>
<organism evidence="1 2">
    <name type="scientific">Caproicibacter fermentans</name>
    <dbReference type="NCBI Taxonomy" id="2576756"/>
    <lineage>
        <taxon>Bacteria</taxon>
        <taxon>Bacillati</taxon>
        <taxon>Bacillota</taxon>
        <taxon>Clostridia</taxon>
        <taxon>Eubacteriales</taxon>
        <taxon>Acutalibacteraceae</taxon>
        <taxon>Caproicibacter</taxon>
    </lineage>
</organism>
<name>A0A6N8I1C2_9FIRM</name>